<sequence>MQTQTAREAAARAITEAVAEAGLETELPREGSFLVTIPGRAKLKTLVWLEVGPHSLGVTSFFCRQPDENHGEFYRWLMQRNSGMFGMAFAADEVGDVYIRGRLPLEGVTPEEVDRLLGCVLTYSDENFNRALELGFASAIRKEWKWRAERGHDMRNLRAFAHLAEPHAGTEPAALPEGPS</sequence>
<evidence type="ECO:0008006" key="3">
    <source>
        <dbReference type="Google" id="ProtNLM"/>
    </source>
</evidence>
<evidence type="ECO:0000313" key="2">
    <source>
        <dbReference type="Proteomes" id="UP000572051"/>
    </source>
</evidence>
<dbReference type="Gene3D" id="3.30.1460.10">
    <property type="match status" value="1"/>
</dbReference>
<organism evidence="1 2">
    <name type="scientific">Nocardiopsis aegyptia</name>
    <dbReference type="NCBI Taxonomy" id="220378"/>
    <lineage>
        <taxon>Bacteria</taxon>
        <taxon>Bacillati</taxon>
        <taxon>Actinomycetota</taxon>
        <taxon>Actinomycetes</taxon>
        <taxon>Streptosporangiales</taxon>
        <taxon>Nocardiopsidaceae</taxon>
        <taxon>Nocardiopsis</taxon>
    </lineage>
</organism>
<dbReference type="InterPro" id="IPR019660">
    <property type="entry name" value="Put_sensory_transdc_reg_YbjN"/>
</dbReference>
<proteinExistence type="predicted"/>
<evidence type="ECO:0000313" key="1">
    <source>
        <dbReference type="EMBL" id="NYJ35809.1"/>
    </source>
</evidence>
<protein>
    <recommendedName>
        <fullName evidence="3">YbjN domain-containing protein</fullName>
    </recommendedName>
</protein>
<accession>A0A7Z0JBU9</accession>
<reference evidence="1 2" key="1">
    <citation type="submission" date="2020-07" db="EMBL/GenBank/DDBJ databases">
        <title>Sequencing the genomes of 1000 actinobacteria strains.</title>
        <authorList>
            <person name="Klenk H.-P."/>
        </authorList>
    </citation>
    <scope>NUCLEOTIDE SEQUENCE [LARGE SCALE GENOMIC DNA]</scope>
    <source>
        <strain evidence="1 2">DSM 44442</strain>
    </source>
</reference>
<dbReference type="AlphaFoldDB" id="A0A7Z0JBU9"/>
<name>A0A7Z0JBU9_9ACTN</name>
<dbReference type="SUPFAM" id="SSF69635">
    <property type="entry name" value="Type III secretory system chaperone-like"/>
    <property type="match status" value="1"/>
</dbReference>
<dbReference type="Proteomes" id="UP000572051">
    <property type="component" value="Unassembled WGS sequence"/>
</dbReference>
<gene>
    <name evidence="1" type="ORF">HNR10_003690</name>
</gene>
<dbReference type="EMBL" id="JACCFS010000001">
    <property type="protein sequence ID" value="NYJ35809.1"/>
    <property type="molecule type" value="Genomic_DNA"/>
</dbReference>
<comment type="caution">
    <text evidence="1">The sequence shown here is derived from an EMBL/GenBank/DDBJ whole genome shotgun (WGS) entry which is preliminary data.</text>
</comment>
<dbReference type="Pfam" id="PF10722">
    <property type="entry name" value="YbjN"/>
    <property type="match status" value="1"/>
</dbReference>
<keyword evidence="2" id="KW-1185">Reference proteome</keyword>